<dbReference type="EMBL" id="VFLP01000024">
    <property type="protein sequence ID" value="TRX94162.1"/>
    <property type="molecule type" value="Genomic_DNA"/>
</dbReference>
<dbReference type="InterPro" id="IPR036852">
    <property type="entry name" value="Peptidase_S8/S53_dom_sf"/>
</dbReference>
<dbReference type="Pfam" id="PF00082">
    <property type="entry name" value="Peptidase_S8"/>
    <property type="match status" value="1"/>
</dbReference>
<evidence type="ECO:0000313" key="8">
    <source>
        <dbReference type="EMBL" id="TRX94162.1"/>
    </source>
</evidence>
<comment type="caution">
    <text evidence="8">The sequence shown here is derived from an EMBL/GenBank/DDBJ whole genome shotgun (WGS) entry which is preliminary data.</text>
</comment>
<accession>A0A553I1U1</accession>
<keyword evidence="3 5" id="KW-0378">Hydrolase</keyword>
<dbReference type="AlphaFoldDB" id="A0A553I1U1"/>
<keyword evidence="9" id="KW-1185">Reference proteome</keyword>
<dbReference type="SUPFAM" id="SSF52743">
    <property type="entry name" value="Subtilisin-like"/>
    <property type="match status" value="1"/>
</dbReference>
<proteinExistence type="inferred from homology"/>
<organism evidence="8 9">
    <name type="scientific">Xylaria flabelliformis</name>
    <dbReference type="NCBI Taxonomy" id="2512241"/>
    <lineage>
        <taxon>Eukaryota</taxon>
        <taxon>Fungi</taxon>
        <taxon>Dikarya</taxon>
        <taxon>Ascomycota</taxon>
        <taxon>Pezizomycotina</taxon>
        <taxon>Sordariomycetes</taxon>
        <taxon>Xylariomycetidae</taxon>
        <taxon>Xylariales</taxon>
        <taxon>Xylariaceae</taxon>
        <taxon>Xylaria</taxon>
    </lineage>
</organism>
<dbReference type="CDD" id="cd00306">
    <property type="entry name" value="Peptidases_S8_S53"/>
    <property type="match status" value="1"/>
</dbReference>
<evidence type="ECO:0000256" key="2">
    <source>
        <dbReference type="ARBA" id="ARBA00022670"/>
    </source>
</evidence>
<gene>
    <name evidence="8" type="ORF">FHL15_004930</name>
</gene>
<protein>
    <submittedName>
        <fullName evidence="8">Uncharacterized protein</fullName>
    </submittedName>
</protein>
<keyword evidence="4 5" id="KW-0720">Serine protease</keyword>
<evidence type="ECO:0000256" key="1">
    <source>
        <dbReference type="ARBA" id="ARBA00011073"/>
    </source>
</evidence>
<dbReference type="InterPro" id="IPR050131">
    <property type="entry name" value="Peptidase_S8_subtilisin-like"/>
</dbReference>
<keyword evidence="2 5" id="KW-0645">Protease</keyword>
<dbReference type="PROSITE" id="PS00136">
    <property type="entry name" value="SUBTILASE_ASP"/>
    <property type="match status" value="1"/>
</dbReference>
<dbReference type="GO" id="GO:0006508">
    <property type="term" value="P:proteolysis"/>
    <property type="evidence" value="ECO:0007669"/>
    <property type="project" value="UniProtKB-KW"/>
</dbReference>
<feature type="active site" description="Charge relay system" evidence="5">
    <location>
        <position position="881"/>
    </location>
</feature>
<evidence type="ECO:0000259" key="6">
    <source>
        <dbReference type="Pfam" id="PF00082"/>
    </source>
</evidence>
<evidence type="ECO:0000256" key="5">
    <source>
        <dbReference type="PROSITE-ProRule" id="PRU01240"/>
    </source>
</evidence>
<dbReference type="PANTHER" id="PTHR43806:SF11">
    <property type="entry name" value="CEREVISIN-RELATED"/>
    <property type="match status" value="1"/>
</dbReference>
<comment type="similarity">
    <text evidence="1 5">Belongs to the peptidase S8 family.</text>
</comment>
<dbReference type="PROSITE" id="PS51892">
    <property type="entry name" value="SUBTILASE"/>
    <property type="match status" value="1"/>
</dbReference>
<evidence type="ECO:0000256" key="3">
    <source>
        <dbReference type="ARBA" id="ARBA00022801"/>
    </source>
</evidence>
<dbReference type="InterPro" id="IPR023827">
    <property type="entry name" value="Peptidase_S8_Asp-AS"/>
</dbReference>
<dbReference type="InterPro" id="IPR015500">
    <property type="entry name" value="Peptidase_S8_subtilisin-rel"/>
</dbReference>
<dbReference type="InterPro" id="IPR000209">
    <property type="entry name" value="Peptidase_S8/S53_dom"/>
</dbReference>
<dbReference type="OrthoDB" id="206201at2759"/>
<dbReference type="PANTHER" id="PTHR43806">
    <property type="entry name" value="PEPTIDASE S8"/>
    <property type="match status" value="1"/>
</dbReference>
<feature type="domain" description="Peptidase S8/S53" evidence="6">
    <location>
        <begin position="658"/>
        <end position="903"/>
    </location>
</feature>
<name>A0A553I1U1_9PEZI</name>
<evidence type="ECO:0000256" key="4">
    <source>
        <dbReference type="ARBA" id="ARBA00022825"/>
    </source>
</evidence>
<dbReference type="Proteomes" id="UP000319160">
    <property type="component" value="Unassembled WGS sequence"/>
</dbReference>
<feature type="active site" description="Charge relay system" evidence="5">
    <location>
        <position position="715"/>
    </location>
</feature>
<reference evidence="9" key="1">
    <citation type="submission" date="2019-06" db="EMBL/GenBank/DDBJ databases">
        <title>Draft genome sequence of the griseofulvin-producing fungus Xylaria cubensis strain G536.</title>
        <authorList>
            <person name="Mead M.E."/>
            <person name="Raja H.A."/>
            <person name="Steenwyk J.L."/>
            <person name="Knowles S.L."/>
            <person name="Oberlies N.H."/>
            <person name="Rokas A."/>
        </authorList>
    </citation>
    <scope>NUCLEOTIDE SEQUENCE [LARGE SCALE GENOMIC DNA]</scope>
    <source>
        <strain evidence="9">G536</strain>
    </source>
</reference>
<evidence type="ECO:0000259" key="7">
    <source>
        <dbReference type="Pfam" id="PF24476"/>
    </source>
</evidence>
<dbReference type="STRING" id="2512241.A0A553I1U1"/>
<dbReference type="Gene3D" id="3.40.50.200">
    <property type="entry name" value="Peptidase S8/S53 domain"/>
    <property type="match status" value="1"/>
</dbReference>
<dbReference type="PRINTS" id="PR00723">
    <property type="entry name" value="SUBTILISIN"/>
</dbReference>
<evidence type="ECO:0000313" key="9">
    <source>
        <dbReference type="Proteomes" id="UP000319160"/>
    </source>
</evidence>
<dbReference type="Pfam" id="PF24476">
    <property type="entry name" value="DUF7580"/>
    <property type="match status" value="1"/>
</dbReference>
<feature type="active site" description="Charge relay system" evidence="5">
    <location>
        <position position="664"/>
    </location>
</feature>
<dbReference type="GO" id="GO:0004252">
    <property type="term" value="F:serine-type endopeptidase activity"/>
    <property type="evidence" value="ECO:0007669"/>
    <property type="project" value="UniProtKB-UniRule"/>
</dbReference>
<sequence length="983" mass="110313">MSHRLNVAVTEWRVLAAVQPLFAEPVPWDLATPIDATNSDIAAPANAITIDKLKEVFANEMGEMRINLMDLSNLNLKQQSYRKCRYKIKSLLLLLETLVLEQVLHHPDAREQDLNPLVEEQDENGKASQSVSFTPEDKERVWSWLAPESPIPDSMKTPTTIYTLPKTLAACKASKKEPYQKLEALGRIVAKRLSQGRDLVENCKVFLDLHCGLNSFENLKARAMKVNGVVRGLPQQLSLAGSRASGTQEFSRTNWESRKATDFSDRLYYHLVEAICDQSPPHKAELQLDGFKLDESCTKNSLVQGLFLSCPTGDGWRQCRCASVLRNSAIRSHVVLSDICGSIRLSKSQVFSIEFDEEDLLYNKFNPQSPVYADDFRVLTLGYLLEHGFFGKDRDGDIFSLNDKAVLALSLARSLVHLWHGMWTRGPWTADTIRFLHTTNEILDRHSPYVNCDLESTRDELKPFKPTLGDLQLSVLGFAQLLVEIETGERIHLDVASGSLEDFKDCIEAVMDSRKNEFGRGDYNTAVQKCLQFKALLRRELQNGEEDLLSLSRNILYTNIIEPLEKNFNQIPDPAAARMSRPLKIQGHTITPAPISSISEVTSTNTSLATFRRRYTPKRDFATAFYYNDAQKPAQHDIDVMFFDEESTARKENGRPRVRIAVLDTGVDQGNEDFRGLVDEIKDARKKQKLPRTDQNPIKKIESFIGDDGVDNFGHGTHVAGLVLQTAPDADLYIAKVSCGKSFQNTEAVVQAVDWAIKNEVDIINMSFGSEFDDINVADALDRACNAKRKKTILLAAASNNGRNSKRTFPARHEGVIAIHSLDGKGNDEGGMNPSRKGYFENFGTLGLGIKTLWDRLPPHLESSVDAWTTTATTKYKSGSSYATPIAAGIVANCIEWIDYMWARGSLNTHQYASLRKPKGIRLMLKKQSEVVGDILSVAPWILWREDHSDPMNDGEAPRRVDEKADNHVLELLLEELHPVKPE</sequence>
<feature type="domain" description="DUF7580" evidence="7">
    <location>
        <begin position="256"/>
        <end position="570"/>
    </location>
</feature>
<dbReference type="InterPro" id="IPR056002">
    <property type="entry name" value="DUF7580"/>
</dbReference>